<protein>
    <submittedName>
        <fullName evidence="1">Uncharacterized protein</fullName>
    </submittedName>
</protein>
<name>A0A0L6UBM5_9BASI</name>
<reference evidence="1 2" key="1">
    <citation type="submission" date="2015-08" db="EMBL/GenBank/DDBJ databases">
        <title>Next Generation Sequencing and Analysis of the Genome of Puccinia sorghi L Schw, the Causal Agent of Maize Common Rust.</title>
        <authorList>
            <person name="Rochi L."/>
            <person name="Burguener G."/>
            <person name="Darino M."/>
            <person name="Turjanski A."/>
            <person name="Kreff E."/>
            <person name="Dieguez M.J."/>
            <person name="Sacco F."/>
        </authorList>
    </citation>
    <scope>NUCLEOTIDE SEQUENCE [LARGE SCALE GENOMIC DNA]</scope>
    <source>
        <strain evidence="1 2">RO10H11247</strain>
    </source>
</reference>
<comment type="caution">
    <text evidence="1">The sequence shown here is derived from an EMBL/GenBank/DDBJ whole genome shotgun (WGS) entry which is preliminary data.</text>
</comment>
<organism evidence="1 2">
    <name type="scientific">Puccinia sorghi</name>
    <dbReference type="NCBI Taxonomy" id="27349"/>
    <lineage>
        <taxon>Eukaryota</taxon>
        <taxon>Fungi</taxon>
        <taxon>Dikarya</taxon>
        <taxon>Basidiomycota</taxon>
        <taxon>Pucciniomycotina</taxon>
        <taxon>Pucciniomycetes</taxon>
        <taxon>Pucciniales</taxon>
        <taxon>Pucciniaceae</taxon>
        <taxon>Puccinia</taxon>
    </lineage>
</organism>
<evidence type="ECO:0000313" key="1">
    <source>
        <dbReference type="EMBL" id="KNZ45906.1"/>
    </source>
</evidence>
<evidence type="ECO:0000313" key="2">
    <source>
        <dbReference type="Proteomes" id="UP000037035"/>
    </source>
</evidence>
<proteinExistence type="predicted"/>
<dbReference type="Proteomes" id="UP000037035">
    <property type="component" value="Unassembled WGS sequence"/>
</dbReference>
<dbReference type="AlphaFoldDB" id="A0A0L6UBM5"/>
<sequence>MDNYPELRWDSPVAMCLADSITNLSNPSGNQKSYSDISGGLMIDDKIHGKPAFDKTKELEHEDHIRLLKRNTHPGNSTLHYLLKTCRNQSKLCYGQIVQIFSVRYQHKIDGPCITETWLDTASFDELSSSDQKLNRLINWLKTHTLYLVELWVSRFQSTSSLMYQITCK</sequence>
<dbReference type="OrthoDB" id="2507659at2759"/>
<accession>A0A0L6UBM5</accession>
<dbReference type="VEuPathDB" id="FungiDB:VP01_76g4"/>
<keyword evidence="2" id="KW-1185">Reference proteome</keyword>
<dbReference type="EMBL" id="LAVV01013161">
    <property type="protein sequence ID" value="KNZ45906.1"/>
    <property type="molecule type" value="Genomic_DNA"/>
</dbReference>
<gene>
    <name evidence="1" type="ORF">VP01_76g4</name>
</gene>